<dbReference type="GO" id="GO:0007030">
    <property type="term" value="P:Golgi organization"/>
    <property type="evidence" value="ECO:0007669"/>
    <property type="project" value="TreeGrafter"/>
</dbReference>
<sequence>MDMRAEKIAKARQKLKDHQAMKVVDVQKEQCSKKSFVPFQETQNNSNSLITDTVIDSNQHNLQLTEKIDVVASNGNNNIEKKFDVNITEILISTKTNLEVQIKNLTEKLIDIENLHNLESTNHNITKQKVLSLEQELGVLSNKYDLALQDISIKNETLSALQNDFTKIRDENNNLVEQLEFTKSMLSTKEYENTELHNKLSYCLNQIDVLQLQIQQLTNSTTAPTDQSSKTAGPSEALVKKISNLEKTIESLQKERDQINCHYEHYVNDLNKQYRSEVKRNENLAQEIQNLYSRENSLIEQISDMEIRMQNYIIMKNEKIQKQESQVELQNKLQASEEQLVEVNAKYEELQKQYMDSLEKIKELSQVKETECNHDNISINKLNADITSDKIAAQRATEQNRKLKSDVEDLEQVIVKLGNDKLELTEMWTHEKQLNKGIALKLAEAEENLKNSLKQLKAKDEEMIRLLNEIRDLERKYESMIDKDSQSIQEEDIEKTCEHDNHECHNHHNHTTSDQGEIPAVISDLTPLVELNQPINEFNINSHNIMPKQDAMSKLQERFLNIMDQVANLSDEKHRLEHIILQLQTETDTICEYVALYQQQRSLLKKREEERSNQLKIYQTECNKLKQHLEELRNLLLKFAGDQEMESFFKEDQRHNDLMRVKELLEELQNCSLINPKFKHLDLNIFYPCSCCSGQVIDI</sequence>
<feature type="domain" description="Golgin subfamily A conserved" evidence="3">
    <location>
        <begin position="548"/>
        <end position="643"/>
    </location>
</feature>
<dbReference type="PANTHER" id="PTHR10881:SF46">
    <property type="entry name" value="GOLGIN SUBFAMILY A MEMBER 2"/>
    <property type="match status" value="1"/>
</dbReference>
<dbReference type="GeneID" id="112058568"/>
<evidence type="ECO:0000313" key="4">
    <source>
        <dbReference type="Proteomes" id="UP001652582"/>
    </source>
</evidence>
<proteinExistence type="predicted"/>
<accession>A0A6J1PBL9</accession>
<dbReference type="Proteomes" id="UP001652582">
    <property type="component" value="Chromosome 3"/>
</dbReference>
<feature type="coiled-coil region" evidence="2">
    <location>
        <begin position="552"/>
        <end position="586"/>
    </location>
</feature>
<reference evidence="5" key="1">
    <citation type="submission" date="2025-08" db="UniProtKB">
        <authorList>
            <consortium name="RefSeq"/>
        </authorList>
    </citation>
    <scope>IDENTIFICATION</scope>
</reference>
<dbReference type="GO" id="GO:0005801">
    <property type="term" value="C:cis-Golgi network"/>
    <property type="evidence" value="ECO:0007669"/>
    <property type="project" value="TreeGrafter"/>
</dbReference>
<evidence type="ECO:0000313" key="5">
    <source>
        <dbReference type="RefSeq" id="XP_023955241.2"/>
    </source>
</evidence>
<dbReference type="RefSeq" id="XP_023955241.2">
    <property type="nucleotide sequence ID" value="XM_024099473.2"/>
</dbReference>
<dbReference type="InterPro" id="IPR043976">
    <property type="entry name" value="GOLGA_cons_dom"/>
</dbReference>
<keyword evidence="4" id="KW-1185">Reference proteome</keyword>
<dbReference type="KEGG" id="bany:112058568"/>
<dbReference type="GO" id="GO:0032580">
    <property type="term" value="C:Golgi cisterna membrane"/>
    <property type="evidence" value="ECO:0007669"/>
    <property type="project" value="TreeGrafter"/>
</dbReference>
<dbReference type="OrthoDB" id="5978643at2759"/>
<evidence type="ECO:0000259" key="3">
    <source>
        <dbReference type="Pfam" id="PF15070"/>
    </source>
</evidence>
<gene>
    <name evidence="5" type="primary">LOC112058568</name>
</gene>
<protein>
    <submittedName>
        <fullName evidence="5">Golgin subfamily A member 2</fullName>
    </submittedName>
</protein>
<name>A0A6J1PBL9_BICAN</name>
<feature type="coiled-coil region" evidence="2">
    <location>
        <begin position="393"/>
        <end position="483"/>
    </location>
</feature>
<evidence type="ECO:0000256" key="2">
    <source>
        <dbReference type="SAM" id="Coils"/>
    </source>
</evidence>
<keyword evidence="1 2" id="KW-0175">Coiled coil</keyword>
<dbReference type="AlphaFoldDB" id="A0A6J1PBL9"/>
<dbReference type="Pfam" id="PF15070">
    <property type="entry name" value="GOLGA2L5"/>
    <property type="match status" value="1"/>
</dbReference>
<evidence type="ECO:0000256" key="1">
    <source>
        <dbReference type="ARBA" id="ARBA00023054"/>
    </source>
</evidence>
<feature type="coiled-coil region" evidence="2">
    <location>
        <begin position="235"/>
        <end position="367"/>
    </location>
</feature>
<dbReference type="PANTHER" id="PTHR10881">
    <property type="entry name" value="GOLGIN SUBFAMILY A MEMBER-RELATED"/>
    <property type="match status" value="1"/>
</dbReference>
<dbReference type="InterPro" id="IPR024858">
    <property type="entry name" value="GOLGA"/>
</dbReference>
<organism evidence="4 5">
    <name type="scientific">Bicyclus anynana</name>
    <name type="common">Squinting bush brown butterfly</name>
    <dbReference type="NCBI Taxonomy" id="110368"/>
    <lineage>
        <taxon>Eukaryota</taxon>
        <taxon>Metazoa</taxon>
        <taxon>Ecdysozoa</taxon>
        <taxon>Arthropoda</taxon>
        <taxon>Hexapoda</taxon>
        <taxon>Insecta</taxon>
        <taxon>Pterygota</taxon>
        <taxon>Neoptera</taxon>
        <taxon>Endopterygota</taxon>
        <taxon>Lepidoptera</taxon>
        <taxon>Glossata</taxon>
        <taxon>Ditrysia</taxon>
        <taxon>Papilionoidea</taxon>
        <taxon>Nymphalidae</taxon>
        <taxon>Satyrinae</taxon>
        <taxon>Satyrini</taxon>
        <taxon>Mycalesina</taxon>
        <taxon>Bicyclus</taxon>
    </lineage>
</organism>
<dbReference type="GO" id="GO:0000137">
    <property type="term" value="C:Golgi cis cisterna"/>
    <property type="evidence" value="ECO:0007669"/>
    <property type="project" value="TreeGrafter"/>
</dbReference>